<reference evidence="2" key="1">
    <citation type="journal article" date="2019" name="Int. J. Syst. Evol. Microbiol.">
        <title>The Global Catalogue of Microorganisms (GCM) 10K type strain sequencing project: providing services to taxonomists for standard genome sequencing and annotation.</title>
        <authorList>
            <consortium name="The Broad Institute Genomics Platform"/>
            <consortium name="The Broad Institute Genome Sequencing Center for Infectious Disease"/>
            <person name="Wu L."/>
            <person name="Ma J."/>
        </authorList>
    </citation>
    <scope>NUCLEOTIDE SEQUENCE [LARGE SCALE GENOMIC DNA]</scope>
    <source>
        <strain evidence="2">CGMCC 4.1648</strain>
    </source>
</reference>
<dbReference type="RefSeq" id="WP_345686690.1">
    <property type="nucleotide sequence ID" value="NZ_BAABIT010000001.1"/>
</dbReference>
<protein>
    <submittedName>
        <fullName evidence="1">Uncharacterized protein</fullName>
    </submittedName>
</protein>
<gene>
    <name evidence="1" type="ORF">ACFPM3_20145</name>
</gene>
<accession>A0ABV9XIY2</accession>
<proteinExistence type="predicted"/>
<dbReference type="Proteomes" id="UP001595829">
    <property type="component" value="Unassembled WGS sequence"/>
</dbReference>
<name>A0ABV9XIY2_9ACTN</name>
<evidence type="ECO:0000313" key="1">
    <source>
        <dbReference type="EMBL" id="MFC5024443.1"/>
    </source>
</evidence>
<evidence type="ECO:0000313" key="2">
    <source>
        <dbReference type="Proteomes" id="UP001595829"/>
    </source>
</evidence>
<keyword evidence="2" id="KW-1185">Reference proteome</keyword>
<comment type="caution">
    <text evidence="1">The sequence shown here is derived from an EMBL/GenBank/DDBJ whole genome shotgun (WGS) entry which is preliminary data.</text>
</comment>
<organism evidence="1 2">
    <name type="scientific">Streptomyces coeruleoprunus</name>
    <dbReference type="NCBI Taxonomy" id="285563"/>
    <lineage>
        <taxon>Bacteria</taxon>
        <taxon>Bacillati</taxon>
        <taxon>Actinomycetota</taxon>
        <taxon>Actinomycetes</taxon>
        <taxon>Kitasatosporales</taxon>
        <taxon>Streptomycetaceae</taxon>
        <taxon>Streptomyces</taxon>
    </lineage>
</organism>
<dbReference type="EMBL" id="JBHSJD010000014">
    <property type="protein sequence ID" value="MFC5024443.1"/>
    <property type="molecule type" value="Genomic_DNA"/>
</dbReference>
<sequence length="54" mass="5741">MDIALALILFIAESAPRCAEEDGSTQSVCVWDDGTGDAVLNLDHGTYWITLGGE</sequence>